<dbReference type="InterPro" id="IPR016181">
    <property type="entry name" value="Acyl_CoA_acyltransferase"/>
</dbReference>
<proteinExistence type="predicted"/>
<dbReference type="InParanoid" id="A0A5J5EVE5"/>
<feature type="domain" description="N-acetyltransferase" evidence="1">
    <location>
        <begin position="151"/>
        <end position="237"/>
    </location>
</feature>
<dbReference type="CDD" id="cd04301">
    <property type="entry name" value="NAT_SF"/>
    <property type="match status" value="1"/>
</dbReference>
<dbReference type="Gene3D" id="3.40.630.30">
    <property type="match status" value="1"/>
</dbReference>
<comment type="caution">
    <text evidence="2">The sequence shown here is derived from an EMBL/GenBank/DDBJ whole genome shotgun (WGS) entry which is preliminary data.</text>
</comment>
<evidence type="ECO:0000313" key="3">
    <source>
        <dbReference type="Proteomes" id="UP000326924"/>
    </source>
</evidence>
<evidence type="ECO:0000259" key="1">
    <source>
        <dbReference type="PROSITE" id="PS51186"/>
    </source>
</evidence>
<keyword evidence="3" id="KW-1185">Reference proteome</keyword>
<evidence type="ECO:0000313" key="2">
    <source>
        <dbReference type="EMBL" id="KAA8904641.1"/>
    </source>
</evidence>
<protein>
    <recommendedName>
        <fullName evidence="1">N-acetyltransferase domain-containing protein</fullName>
    </recommendedName>
</protein>
<dbReference type="PROSITE" id="PS51186">
    <property type="entry name" value="GNAT"/>
    <property type="match status" value="1"/>
</dbReference>
<name>A0A5J5EVE5_9PEZI</name>
<reference evidence="2 3" key="1">
    <citation type="submission" date="2019-09" db="EMBL/GenBank/DDBJ databases">
        <title>Draft genome of the ectomycorrhizal ascomycete Sphaerosporella brunnea.</title>
        <authorList>
            <consortium name="DOE Joint Genome Institute"/>
            <person name="Benucci G.M."/>
            <person name="Marozzi G."/>
            <person name="Antonielli L."/>
            <person name="Sanchez S."/>
            <person name="Marco P."/>
            <person name="Wang X."/>
            <person name="Falini L.B."/>
            <person name="Barry K."/>
            <person name="Haridas S."/>
            <person name="Lipzen A."/>
            <person name="Labutti K."/>
            <person name="Grigoriev I.V."/>
            <person name="Murat C."/>
            <person name="Martin F."/>
            <person name="Albertini E."/>
            <person name="Donnini D."/>
            <person name="Bonito G."/>
        </authorList>
    </citation>
    <scope>NUCLEOTIDE SEQUENCE [LARGE SCALE GENOMIC DNA]</scope>
    <source>
        <strain evidence="2 3">Sb_GMNB300</strain>
    </source>
</reference>
<gene>
    <name evidence="2" type="ORF">FN846DRAFT_952081</name>
</gene>
<dbReference type="InterPro" id="IPR052523">
    <property type="entry name" value="Trichothecene_AcTrans"/>
</dbReference>
<dbReference type="Pfam" id="PF00583">
    <property type="entry name" value="Acetyltransf_1"/>
    <property type="match status" value="1"/>
</dbReference>
<dbReference type="PANTHER" id="PTHR42791:SF1">
    <property type="entry name" value="N-ACETYLTRANSFERASE DOMAIN-CONTAINING PROTEIN"/>
    <property type="match status" value="1"/>
</dbReference>
<dbReference type="InterPro" id="IPR000182">
    <property type="entry name" value="GNAT_dom"/>
</dbReference>
<sequence length="259" mass="29834">MSTRTNTISWTRNNIFSEKLSYRNDQVRICGIEDYKACARTLAEAFYDDDVAFYFLDVPDNGGKTREQLWPLHLEVLEYIVCAHIHNGLVLSIGENHEGVALWMPPGKNMDDWFTIFRTGMWRLWFKLTAEGKRRYFGEFMEVLHQTKVNALKEQDEKAWYLVYIGVTPNARGRGYARKLVEHVTNKVDAEGGAPCYLESSHIRNVPMYQRFGFIKHSRIELGADTGKPVPLDIMIRPPMTYTKTGRRMSTAGRKLGSA</sequence>
<dbReference type="Proteomes" id="UP000326924">
    <property type="component" value="Unassembled WGS sequence"/>
</dbReference>
<accession>A0A5J5EVE5</accession>
<organism evidence="2 3">
    <name type="scientific">Sphaerosporella brunnea</name>
    <dbReference type="NCBI Taxonomy" id="1250544"/>
    <lineage>
        <taxon>Eukaryota</taxon>
        <taxon>Fungi</taxon>
        <taxon>Dikarya</taxon>
        <taxon>Ascomycota</taxon>
        <taxon>Pezizomycotina</taxon>
        <taxon>Pezizomycetes</taxon>
        <taxon>Pezizales</taxon>
        <taxon>Pyronemataceae</taxon>
        <taxon>Sphaerosporella</taxon>
    </lineage>
</organism>
<dbReference type="AlphaFoldDB" id="A0A5J5EVE5"/>
<dbReference type="GO" id="GO:0016747">
    <property type="term" value="F:acyltransferase activity, transferring groups other than amino-acyl groups"/>
    <property type="evidence" value="ECO:0007669"/>
    <property type="project" value="InterPro"/>
</dbReference>
<dbReference type="PANTHER" id="PTHR42791">
    <property type="entry name" value="GNAT FAMILY ACETYLTRANSFERASE"/>
    <property type="match status" value="1"/>
</dbReference>
<dbReference type="EMBL" id="VXIS01000105">
    <property type="protein sequence ID" value="KAA8904641.1"/>
    <property type="molecule type" value="Genomic_DNA"/>
</dbReference>
<dbReference type="OrthoDB" id="410198at2759"/>
<dbReference type="SUPFAM" id="SSF55729">
    <property type="entry name" value="Acyl-CoA N-acyltransferases (Nat)"/>
    <property type="match status" value="1"/>
</dbReference>